<keyword evidence="4" id="KW-0804">Transcription</keyword>
<protein>
    <submittedName>
        <fullName evidence="6">LysR family transcriptional regulator</fullName>
    </submittedName>
</protein>
<keyword evidence="7" id="KW-1185">Reference proteome</keyword>
<keyword evidence="3" id="KW-0238">DNA-binding</keyword>
<dbReference type="Proteomes" id="UP000257143">
    <property type="component" value="Unassembled WGS sequence"/>
</dbReference>
<dbReference type="SUPFAM" id="SSF46785">
    <property type="entry name" value="Winged helix' DNA-binding domain"/>
    <property type="match status" value="1"/>
</dbReference>
<dbReference type="PANTHER" id="PTHR30419:SF24">
    <property type="entry name" value="HTH-TYPE TRANSCRIPTIONAL REGULATOR CZCR"/>
    <property type="match status" value="1"/>
</dbReference>
<dbReference type="FunFam" id="1.10.10.10:FF:000001">
    <property type="entry name" value="LysR family transcriptional regulator"/>
    <property type="match status" value="1"/>
</dbReference>
<dbReference type="GO" id="GO:0005829">
    <property type="term" value="C:cytosol"/>
    <property type="evidence" value="ECO:0007669"/>
    <property type="project" value="TreeGrafter"/>
</dbReference>
<name>A0A3D8Q1D9_9BACI</name>
<dbReference type="PRINTS" id="PR00039">
    <property type="entry name" value="HTHLYSR"/>
</dbReference>
<dbReference type="Gene3D" id="1.10.10.10">
    <property type="entry name" value="Winged helix-like DNA-binding domain superfamily/Winged helix DNA-binding domain"/>
    <property type="match status" value="1"/>
</dbReference>
<dbReference type="EMBL" id="PIOC01000003">
    <property type="protein sequence ID" value="RDW21381.1"/>
    <property type="molecule type" value="Genomic_DNA"/>
</dbReference>
<dbReference type="GO" id="GO:0003700">
    <property type="term" value="F:DNA-binding transcription factor activity"/>
    <property type="evidence" value="ECO:0007669"/>
    <property type="project" value="InterPro"/>
</dbReference>
<dbReference type="AlphaFoldDB" id="A0A3D8Q1D9"/>
<reference evidence="7" key="1">
    <citation type="submission" date="2017-11" db="EMBL/GenBank/DDBJ databases">
        <authorList>
            <person name="Zhu W."/>
        </authorList>
    </citation>
    <scope>NUCLEOTIDE SEQUENCE [LARGE SCALE GENOMIC DNA]</scope>
    <source>
        <strain evidence="7">CAU 1183</strain>
    </source>
</reference>
<evidence type="ECO:0000313" key="6">
    <source>
        <dbReference type="EMBL" id="RDW21381.1"/>
    </source>
</evidence>
<dbReference type="RefSeq" id="WP_115771552.1">
    <property type="nucleotide sequence ID" value="NZ_PIOC01000003.1"/>
</dbReference>
<evidence type="ECO:0000259" key="5">
    <source>
        <dbReference type="PROSITE" id="PS50931"/>
    </source>
</evidence>
<feature type="domain" description="HTH lysR-type" evidence="5">
    <location>
        <begin position="2"/>
        <end position="60"/>
    </location>
</feature>
<dbReference type="Gene3D" id="3.40.190.290">
    <property type="match status" value="1"/>
</dbReference>
<evidence type="ECO:0000313" key="7">
    <source>
        <dbReference type="Proteomes" id="UP000257143"/>
    </source>
</evidence>
<keyword evidence="2" id="KW-0805">Transcription regulation</keyword>
<dbReference type="SUPFAM" id="SSF53850">
    <property type="entry name" value="Periplasmic binding protein-like II"/>
    <property type="match status" value="1"/>
</dbReference>
<dbReference type="GO" id="GO:0003677">
    <property type="term" value="F:DNA binding"/>
    <property type="evidence" value="ECO:0007669"/>
    <property type="project" value="UniProtKB-KW"/>
</dbReference>
<dbReference type="InterPro" id="IPR036388">
    <property type="entry name" value="WH-like_DNA-bd_sf"/>
</dbReference>
<sequence length="291" mass="32876">MPTITQFEIFVKVIDEGSFTKAAKELHMSQPAVSHAISSLESELGVTLLVRERGKELIVTDIGKRVLFQIRNILLSLEKMNQEVSSEKGIVAGTIRIATFPSVTAHFLPKIIKTFQQKRPNVSLTFKEGSQEEIIEWLTSREIDIGFVVLPCRELHTIPLVKDRYLVMLPDGHRLLKQKEVRLSDLENEPLIISNGGYEANIIDLMRKQNISINEKYNTSNLNTSLGMIKEGLGVLILPELSLKNLSYPKANIRPIETKDYYRHIALGLPSLKGASRAVQLFIEITKELFD</sequence>
<proteinExistence type="inferred from homology"/>
<dbReference type="OrthoDB" id="63123at2"/>
<dbReference type="InterPro" id="IPR036390">
    <property type="entry name" value="WH_DNA-bd_sf"/>
</dbReference>
<evidence type="ECO:0000256" key="2">
    <source>
        <dbReference type="ARBA" id="ARBA00023015"/>
    </source>
</evidence>
<dbReference type="PROSITE" id="PS50931">
    <property type="entry name" value="HTH_LYSR"/>
    <property type="match status" value="1"/>
</dbReference>
<comment type="caution">
    <text evidence="6">The sequence shown here is derived from an EMBL/GenBank/DDBJ whole genome shotgun (WGS) entry which is preliminary data.</text>
</comment>
<dbReference type="InterPro" id="IPR000847">
    <property type="entry name" value="LysR_HTH_N"/>
</dbReference>
<evidence type="ECO:0000256" key="3">
    <source>
        <dbReference type="ARBA" id="ARBA00023125"/>
    </source>
</evidence>
<dbReference type="PANTHER" id="PTHR30419">
    <property type="entry name" value="HTH-TYPE TRANSCRIPTIONAL REGULATOR YBHD"/>
    <property type="match status" value="1"/>
</dbReference>
<evidence type="ECO:0000256" key="1">
    <source>
        <dbReference type="ARBA" id="ARBA00009437"/>
    </source>
</evidence>
<gene>
    <name evidence="6" type="ORF">CWR48_02970</name>
</gene>
<evidence type="ECO:0000256" key="4">
    <source>
        <dbReference type="ARBA" id="ARBA00023163"/>
    </source>
</evidence>
<organism evidence="6 7">
    <name type="scientific">Oceanobacillus arenosus</name>
    <dbReference type="NCBI Taxonomy" id="1229153"/>
    <lineage>
        <taxon>Bacteria</taxon>
        <taxon>Bacillati</taxon>
        <taxon>Bacillota</taxon>
        <taxon>Bacilli</taxon>
        <taxon>Bacillales</taxon>
        <taxon>Bacillaceae</taxon>
        <taxon>Oceanobacillus</taxon>
    </lineage>
</organism>
<dbReference type="CDD" id="cd05466">
    <property type="entry name" value="PBP2_LTTR_substrate"/>
    <property type="match status" value="1"/>
</dbReference>
<dbReference type="InterPro" id="IPR005119">
    <property type="entry name" value="LysR_subst-bd"/>
</dbReference>
<dbReference type="Pfam" id="PF00126">
    <property type="entry name" value="HTH_1"/>
    <property type="match status" value="1"/>
</dbReference>
<dbReference type="Pfam" id="PF03466">
    <property type="entry name" value="LysR_substrate"/>
    <property type="match status" value="1"/>
</dbReference>
<comment type="similarity">
    <text evidence="1">Belongs to the LysR transcriptional regulatory family.</text>
</comment>
<dbReference type="InterPro" id="IPR050950">
    <property type="entry name" value="HTH-type_LysR_regulators"/>
</dbReference>
<accession>A0A3D8Q1D9</accession>